<dbReference type="Proteomes" id="UP001183607">
    <property type="component" value="Unassembled WGS sequence"/>
</dbReference>
<dbReference type="EMBL" id="JAVRER010000002">
    <property type="protein sequence ID" value="MDT0414209.1"/>
    <property type="molecule type" value="Genomic_DNA"/>
</dbReference>
<feature type="domain" description="HTH arsR-type" evidence="1">
    <location>
        <begin position="24"/>
        <end position="132"/>
    </location>
</feature>
<protein>
    <submittedName>
        <fullName evidence="2">Winged helix-turn-helix domain-containing protein</fullName>
    </submittedName>
</protein>
<dbReference type="InterPro" id="IPR001845">
    <property type="entry name" value="HTH_ArsR_DNA-bd_dom"/>
</dbReference>
<dbReference type="Pfam" id="PF12840">
    <property type="entry name" value="HTH_20"/>
    <property type="match status" value="1"/>
</dbReference>
<organism evidence="2 3">
    <name type="scientific">Streptomyces evansiae</name>
    <dbReference type="NCBI Taxonomy" id="3075535"/>
    <lineage>
        <taxon>Bacteria</taxon>
        <taxon>Bacillati</taxon>
        <taxon>Actinomycetota</taxon>
        <taxon>Actinomycetes</taxon>
        <taxon>Kitasatosporales</taxon>
        <taxon>Streptomycetaceae</taxon>
        <taxon>Streptomyces</taxon>
    </lineage>
</organism>
<gene>
    <name evidence="2" type="ORF">RM574_01785</name>
</gene>
<dbReference type="CDD" id="cd00090">
    <property type="entry name" value="HTH_ARSR"/>
    <property type="match status" value="1"/>
</dbReference>
<dbReference type="Gene3D" id="1.10.10.10">
    <property type="entry name" value="Winged helix-like DNA-binding domain superfamily/Winged helix DNA-binding domain"/>
    <property type="match status" value="1"/>
</dbReference>
<dbReference type="AlphaFoldDB" id="A0ABD5DYN4"/>
<comment type="caution">
    <text evidence="2">The sequence shown here is derived from an EMBL/GenBank/DDBJ whole genome shotgun (WGS) entry which is preliminary data.</text>
</comment>
<dbReference type="InterPro" id="IPR036388">
    <property type="entry name" value="WH-like_DNA-bd_sf"/>
</dbReference>
<dbReference type="SUPFAM" id="SSF46785">
    <property type="entry name" value="Winged helix' DNA-binding domain"/>
    <property type="match status" value="1"/>
</dbReference>
<dbReference type="RefSeq" id="WP_093853901.1">
    <property type="nucleotide sequence ID" value="NZ_JAVRER010000002.1"/>
</dbReference>
<dbReference type="InterPro" id="IPR011991">
    <property type="entry name" value="ArsR-like_HTH"/>
</dbReference>
<proteinExistence type="predicted"/>
<name>A0ABD5DYN4_9ACTN</name>
<dbReference type="SMART" id="SM00418">
    <property type="entry name" value="HTH_ARSR"/>
    <property type="match status" value="1"/>
</dbReference>
<sequence length="215" mass="23050">MSAEDTPTPPAALPPVAPVDLDAKGLRALAHPVRVQLLGALRRFGPSTATALAQRLGVSSGTASYHLRQLGGAGFVVEDSERGNNRERWWRAAHGGTLFDSSTYVEREPEATFLYHQAVAAAHARRMQDAVNEYATLPAEWREVSDMSDYSLWLSPGEALRLGEEVREVIARYRQAGAGEAPDGTGRVSMIVHVIPEVDGSPASDVPPPAASGEE</sequence>
<dbReference type="InterPro" id="IPR036390">
    <property type="entry name" value="WH_DNA-bd_sf"/>
</dbReference>
<accession>A0ABD5DYN4</accession>
<evidence type="ECO:0000313" key="2">
    <source>
        <dbReference type="EMBL" id="MDT0414209.1"/>
    </source>
</evidence>
<evidence type="ECO:0000259" key="1">
    <source>
        <dbReference type="SMART" id="SM00418"/>
    </source>
</evidence>
<evidence type="ECO:0000313" key="3">
    <source>
        <dbReference type="Proteomes" id="UP001183607"/>
    </source>
</evidence>
<reference evidence="3" key="1">
    <citation type="submission" date="2023-07" db="EMBL/GenBank/DDBJ databases">
        <title>30 novel species of actinomycetes from the DSMZ collection.</title>
        <authorList>
            <person name="Nouioui I."/>
        </authorList>
    </citation>
    <scope>NUCLEOTIDE SEQUENCE [LARGE SCALE GENOMIC DNA]</scope>
    <source>
        <strain evidence="3">DSM 41982</strain>
    </source>
</reference>